<dbReference type="PANTHER" id="PTHR43721">
    <property type="entry name" value="ELONGATION FACTOR TU-RELATED"/>
    <property type="match status" value="1"/>
</dbReference>
<comment type="caution">
    <text evidence="2">The sequence shown here is derived from an EMBL/GenBank/DDBJ whole genome shotgun (WGS) entry which is preliminary data.</text>
</comment>
<evidence type="ECO:0000259" key="1">
    <source>
        <dbReference type="Pfam" id="PF00009"/>
    </source>
</evidence>
<reference evidence="3" key="1">
    <citation type="journal article" date="2015" name="PLoS Genet.">
        <title>Genome Sequence and Transcriptome Analyses of Chrysochromulina tobin: Metabolic Tools for Enhanced Algal Fitness in the Prominent Order Prymnesiales (Haptophyceae).</title>
        <authorList>
            <person name="Hovde B.T."/>
            <person name="Deodato C.R."/>
            <person name="Hunsperger H.M."/>
            <person name="Ryken S.A."/>
            <person name="Yost W."/>
            <person name="Jha R.K."/>
            <person name="Patterson J."/>
            <person name="Monnat R.J. Jr."/>
            <person name="Barlow S.B."/>
            <person name="Starkenburg S.R."/>
            <person name="Cattolico R.A."/>
        </authorList>
    </citation>
    <scope>NUCLEOTIDE SEQUENCE</scope>
    <source>
        <strain evidence="3">CCMP291</strain>
    </source>
</reference>
<dbReference type="GO" id="GO:0005525">
    <property type="term" value="F:GTP binding"/>
    <property type="evidence" value="ECO:0007669"/>
    <property type="project" value="InterPro"/>
</dbReference>
<accession>A0A0M0LP48</accession>
<dbReference type="GO" id="GO:0003746">
    <property type="term" value="F:translation elongation factor activity"/>
    <property type="evidence" value="ECO:0007669"/>
    <property type="project" value="TreeGrafter"/>
</dbReference>
<dbReference type="InterPro" id="IPR027417">
    <property type="entry name" value="P-loop_NTPase"/>
</dbReference>
<evidence type="ECO:0000313" key="3">
    <source>
        <dbReference type="Proteomes" id="UP000037460"/>
    </source>
</evidence>
<protein>
    <submittedName>
        <fullName evidence="2">Gtp-binding protein 2-like protein</fullName>
    </submittedName>
</protein>
<dbReference type="InterPro" id="IPR050055">
    <property type="entry name" value="EF-Tu_GTPase"/>
</dbReference>
<dbReference type="InterPro" id="IPR000795">
    <property type="entry name" value="T_Tr_GTP-bd_dom"/>
</dbReference>
<sequence length="258" mass="27504">MFALDEDRPGPLAREVEVGNVEYKLKLIEPTSTRFEQLVTQLKWRLAEGGGEAIYEIGVEDDGSLRGLSEADMEESLHTLQRMCNRLKAHMLVRYRRSVGGGEATVAEVLVRAVEVTSKPEVRVAFLGGPQSGKSTLVAGLATGQRDNGQGSARTLVMRHPHELQSGATSSISEHTIGFDAHGRLVNSADATFGTSSASEIVAQSARLVTLLDLCGEERYLKTTLYGLTAHAPDFAILAVRADQPVITSGGAGSNSGG</sequence>
<dbReference type="EMBL" id="JWZX01000491">
    <property type="protein sequence ID" value="KOO52819.1"/>
    <property type="molecule type" value="Genomic_DNA"/>
</dbReference>
<feature type="domain" description="Tr-type G" evidence="1">
    <location>
        <begin position="122"/>
        <end position="244"/>
    </location>
</feature>
<dbReference type="SUPFAM" id="SSF52540">
    <property type="entry name" value="P-loop containing nucleoside triphosphate hydrolases"/>
    <property type="match status" value="1"/>
</dbReference>
<proteinExistence type="predicted"/>
<dbReference type="OrthoDB" id="248233at2759"/>
<dbReference type="PANTHER" id="PTHR43721:SF9">
    <property type="entry name" value="GTP-BINDING PROTEIN 1"/>
    <property type="match status" value="1"/>
</dbReference>
<evidence type="ECO:0000313" key="2">
    <source>
        <dbReference type="EMBL" id="KOO52819.1"/>
    </source>
</evidence>
<feature type="non-terminal residue" evidence="2">
    <location>
        <position position="258"/>
    </location>
</feature>
<keyword evidence="3" id="KW-1185">Reference proteome</keyword>
<dbReference type="AlphaFoldDB" id="A0A0M0LP48"/>
<dbReference type="GO" id="GO:0003924">
    <property type="term" value="F:GTPase activity"/>
    <property type="evidence" value="ECO:0007669"/>
    <property type="project" value="InterPro"/>
</dbReference>
<dbReference type="Proteomes" id="UP000037460">
    <property type="component" value="Unassembled WGS sequence"/>
</dbReference>
<name>A0A0M0LP48_9EUKA</name>
<dbReference type="Gene3D" id="3.40.50.300">
    <property type="entry name" value="P-loop containing nucleotide triphosphate hydrolases"/>
    <property type="match status" value="1"/>
</dbReference>
<gene>
    <name evidence="2" type="ORF">Ctob_013258</name>
</gene>
<organism evidence="2 3">
    <name type="scientific">Chrysochromulina tobinii</name>
    <dbReference type="NCBI Taxonomy" id="1460289"/>
    <lineage>
        <taxon>Eukaryota</taxon>
        <taxon>Haptista</taxon>
        <taxon>Haptophyta</taxon>
        <taxon>Prymnesiophyceae</taxon>
        <taxon>Prymnesiales</taxon>
        <taxon>Chrysochromulinaceae</taxon>
        <taxon>Chrysochromulina</taxon>
    </lineage>
</organism>
<dbReference type="Pfam" id="PF00009">
    <property type="entry name" value="GTP_EFTU"/>
    <property type="match status" value="1"/>
</dbReference>